<gene>
    <name evidence="2" type="ordered locus">c2225</name>
</gene>
<sequence>MSEFFLGGSLSCINHFAHLLVQFVIEIVVTSCLSRRTGYAVVFRAKLDVEHCHNSTNHTQSNQVKVGECCGYEAEVEERHQVASTHHVDNHRITNHHDHATGDIQTIGHHFRNRIQHVLDFAGTNRQGNDDGRNSHTHCLQEQRRNVDPGNRCQVAVISSLIRSVLESNGDSTNDDGQYLARSGQRDCQCDTCTNALMTCDNQNSRNDGSQSGVRRNCSTDVHPAQRDHFQRTTDNNTGFHIAKNDTHQGTRD</sequence>
<dbReference type="STRING" id="199310.c2225"/>
<dbReference type="Proteomes" id="UP000001410">
    <property type="component" value="Chromosome"/>
</dbReference>
<organism evidence="2 3">
    <name type="scientific">Escherichia coli O6:H1 (strain CFT073 / ATCC 700928 / UPEC)</name>
    <dbReference type="NCBI Taxonomy" id="199310"/>
    <lineage>
        <taxon>Bacteria</taxon>
        <taxon>Pseudomonadati</taxon>
        <taxon>Pseudomonadota</taxon>
        <taxon>Gammaproteobacteria</taxon>
        <taxon>Enterobacterales</taxon>
        <taxon>Enterobacteriaceae</taxon>
        <taxon>Escherichia</taxon>
    </lineage>
</organism>
<proteinExistence type="predicted"/>
<dbReference type="EMBL" id="AE014075">
    <property type="protein sequence ID" value="AAN80684.1"/>
    <property type="molecule type" value="Genomic_DNA"/>
</dbReference>
<keyword evidence="3" id="KW-1185">Reference proteome</keyword>
<accession>A0A0H2V7Y9</accession>
<name>A0A0H2V7Y9_ECOL6</name>
<dbReference type="HOGENOM" id="CLU_1097248_0_0_6"/>
<feature type="compositionally biased region" description="Polar residues" evidence="1">
    <location>
        <begin position="202"/>
        <end position="220"/>
    </location>
</feature>
<dbReference type="KEGG" id="ecc:c2225"/>
<protein>
    <submittedName>
        <fullName evidence="2">Uncharacterized protein</fullName>
    </submittedName>
</protein>
<evidence type="ECO:0000313" key="3">
    <source>
        <dbReference type="Proteomes" id="UP000001410"/>
    </source>
</evidence>
<evidence type="ECO:0000313" key="2">
    <source>
        <dbReference type="EMBL" id="AAN80684.1"/>
    </source>
</evidence>
<evidence type="ECO:0000256" key="1">
    <source>
        <dbReference type="SAM" id="MobiDB-lite"/>
    </source>
</evidence>
<dbReference type="AlphaFoldDB" id="A0A0H2V7Y9"/>
<feature type="compositionally biased region" description="Basic and acidic residues" evidence="1">
    <location>
        <begin position="243"/>
        <end position="253"/>
    </location>
</feature>
<reference evidence="2 3" key="1">
    <citation type="journal article" date="2002" name="Proc. Natl. Acad. Sci. U.S.A.">
        <title>Extensive mosaic structure revealed by the complete genome sequence of uropathogenic Escherichia coli.</title>
        <authorList>
            <person name="Welch R.A."/>
            <person name="Burland V."/>
            <person name="Plunkett G.III."/>
            <person name="Redford P."/>
            <person name="Roesch P."/>
            <person name="Rasko D."/>
            <person name="Buckles E.L."/>
            <person name="Liou S.R."/>
            <person name="Boutin A."/>
            <person name="Hackett J."/>
            <person name="Stroud D."/>
            <person name="Mayhew G.F."/>
            <person name="Rose D.J."/>
            <person name="Zhou S."/>
            <person name="Schwartz D.C."/>
            <person name="Perna N.T."/>
            <person name="Mobley H.L."/>
            <person name="Donnenberg M.S."/>
            <person name="Blattner F.R."/>
        </authorList>
    </citation>
    <scope>NUCLEOTIDE SEQUENCE [LARGE SCALE GENOMIC DNA]</scope>
    <source>
        <strain evidence="3">CFT073 / ATCC 700928 / UPEC</strain>
    </source>
</reference>
<feature type="region of interest" description="Disordered" evidence="1">
    <location>
        <begin position="202"/>
        <end position="253"/>
    </location>
</feature>